<dbReference type="RefSeq" id="WP_378929564.1">
    <property type="nucleotide sequence ID" value="NZ_JBHLVO010000001.1"/>
</dbReference>
<protein>
    <submittedName>
        <fullName evidence="1">Uncharacterized protein</fullName>
    </submittedName>
</protein>
<name>A0ABV6G8L7_9BACI</name>
<sequence length="82" mass="9803">MDNQDQKVINANEQIQKQFYDRETATDMDYLSDQTHQSKETMEANMNIQNRFYSDKKRDSITFYSNNNMAAVFMNEDEKKTD</sequence>
<proteinExistence type="predicted"/>
<comment type="caution">
    <text evidence="1">The sequence shown here is derived from an EMBL/GenBank/DDBJ whole genome shotgun (WGS) entry which is preliminary data.</text>
</comment>
<dbReference type="EMBL" id="JBHLVO010000001">
    <property type="protein sequence ID" value="MFC0270020.1"/>
    <property type="molecule type" value="Genomic_DNA"/>
</dbReference>
<accession>A0ABV6G8L7</accession>
<dbReference type="Proteomes" id="UP001589854">
    <property type="component" value="Unassembled WGS sequence"/>
</dbReference>
<keyword evidence="2" id="KW-1185">Reference proteome</keyword>
<evidence type="ECO:0000313" key="1">
    <source>
        <dbReference type="EMBL" id="MFC0270020.1"/>
    </source>
</evidence>
<evidence type="ECO:0000313" key="2">
    <source>
        <dbReference type="Proteomes" id="UP001589854"/>
    </source>
</evidence>
<reference evidence="1 2" key="1">
    <citation type="submission" date="2024-09" db="EMBL/GenBank/DDBJ databases">
        <authorList>
            <person name="Sun Q."/>
            <person name="Mori K."/>
        </authorList>
    </citation>
    <scope>NUCLEOTIDE SEQUENCE [LARGE SCALE GENOMIC DNA]</scope>
    <source>
        <strain evidence="1 2">CCM 7228</strain>
    </source>
</reference>
<gene>
    <name evidence="1" type="ORF">ACFFIX_00915</name>
</gene>
<organism evidence="1 2">
    <name type="scientific">Metabacillus herbersteinensis</name>
    <dbReference type="NCBI Taxonomy" id="283816"/>
    <lineage>
        <taxon>Bacteria</taxon>
        <taxon>Bacillati</taxon>
        <taxon>Bacillota</taxon>
        <taxon>Bacilli</taxon>
        <taxon>Bacillales</taxon>
        <taxon>Bacillaceae</taxon>
        <taxon>Metabacillus</taxon>
    </lineage>
</organism>